<feature type="transmembrane region" description="Helical" evidence="1">
    <location>
        <begin position="256"/>
        <end position="278"/>
    </location>
</feature>
<feature type="transmembrane region" description="Helical" evidence="1">
    <location>
        <begin position="83"/>
        <end position="102"/>
    </location>
</feature>
<feature type="transmembrane region" description="Helical" evidence="1">
    <location>
        <begin position="6"/>
        <end position="24"/>
    </location>
</feature>
<keyword evidence="1" id="KW-1133">Transmembrane helix</keyword>
<evidence type="ECO:0000256" key="1">
    <source>
        <dbReference type="SAM" id="Phobius"/>
    </source>
</evidence>
<evidence type="ECO:0008006" key="4">
    <source>
        <dbReference type="Google" id="ProtNLM"/>
    </source>
</evidence>
<reference evidence="2 3" key="1">
    <citation type="submission" date="2023-09" db="EMBL/GenBank/DDBJ databases">
        <title>Complete Genome and Methylome dissection of Bacillus brevis NEB573 original source of BbsI restriction endonuclease.</title>
        <authorList>
            <person name="Fomenkov A."/>
            <person name="Roberts R.D."/>
        </authorList>
    </citation>
    <scope>NUCLEOTIDE SEQUENCE [LARGE SCALE GENOMIC DNA]</scope>
    <source>
        <strain evidence="2 3">NEB573</strain>
        <plasmid evidence="2 3">pBbsI</plasmid>
    </source>
</reference>
<dbReference type="EMBL" id="CP134052">
    <property type="protein sequence ID" value="WNC17899.1"/>
    <property type="molecule type" value="Genomic_DNA"/>
</dbReference>
<feature type="transmembrane region" description="Helical" evidence="1">
    <location>
        <begin position="114"/>
        <end position="133"/>
    </location>
</feature>
<organism evidence="2 3">
    <name type="scientific">Brevibacillus brevis</name>
    <name type="common">Bacillus brevis</name>
    <dbReference type="NCBI Taxonomy" id="1393"/>
    <lineage>
        <taxon>Bacteria</taxon>
        <taxon>Bacillati</taxon>
        <taxon>Bacillota</taxon>
        <taxon>Bacilli</taxon>
        <taxon>Bacillales</taxon>
        <taxon>Paenibacillaceae</taxon>
        <taxon>Brevibacillus</taxon>
    </lineage>
</organism>
<protein>
    <recommendedName>
        <fullName evidence="4">Type II secretion system protein GspF domain-containing protein</fullName>
    </recommendedName>
</protein>
<keyword evidence="1" id="KW-0472">Membrane</keyword>
<accession>A0ABY9TD99</accession>
<name>A0ABY9TD99_BREBE</name>
<proteinExistence type="predicted"/>
<gene>
    <name evidence="2" type="ORF">RGB73_30485</name>
</gene>
<evidence type="ECO:0000313" key="2">
    <source>
        <dbReference type="EMBL" id="WNC17899.1"/>
    </source>
</evidence>
<keyword evidence="1" id="KW-0812">Transmembrane</keyword>
<sequence length="289" mass="33453">MKLIFILSWITGVTLITIPILLSIKLKKKRRISAAQVRRKEKFESFFYDLVDSENEKKSNYKIIRILKLANYPFGMDVFGYRLAQIIMPIGTATLVGILHFLQNHLRGYEEPFPILLFSGLVLISVFIPYLVVRTIAYQRRMQLSAEIAKFSHRLIVGVNDRAPLYYSIKRASRTAKVLKPYLDQLLIEWLESPKAAIKNFGDAVAINEVVPLVNTLLATWNAPKEKIVGLFQQQIRQIDAMRDFMIKRQIEMSPMGLTFVIVIPFFVVVGLMIFPWYQNMVDMMKEAF</sequence>
<keyword evidence="3" id="KW-1185">Reference proteome</keyword>
<keyword evidence="2" id="KW-0614">Plasmid</keyword>
<dbReference type="RefSeq" id="WP_310774702.1">
    <property type="nucleotide sequence ID" value="NZ_CP134052.1"/>
</dbReference>
<dbReference type="Proteomes" id="UP001256827">
    <property type="component" value="Plasmid pBbsI"/>
</dbReference>
<geneLocation type="plasmid" evidence="2 3">
    <name>pBbsI</name>
</geneLocation>
<evidence type="ECO:0000313" key="3">
    <source>
        <dbReference type="Proteomes" id="UP001256827"/>
    </source>
</evidence>